<protein>
    <submittedName>
        <fullName evidence="1">Uncharacterized protein</fullName>
    </submittedName>
</protein>
<gene>
    <name evidence="1" type="ORF">P7K49_035411</name>
</gene>
<comment type="caution">
    <text evidence="1">The sequence shown here is derived from an EMBL/GenBank/DDBJ whole genome shotgun (WGS) entry which is preliminary data.</text>
</comment>
<evidence type="ECO:0000313" key="2">
    <source>
        <dbReference type="Proteomes" id="UP001266305"/>
    </source>
</evidence>
<accession>A0ABQ9TMT8</accession>
<dbReference type="Proteomes" id="UP001266305">
    <property type="component" value="Unassembled WGS sequence"/>
</dbReference>
<feature type="non-terminal residue" evidence="1">
    <location>
        <position position="51"/>
    </location>
</feature>
<reference evidence="1 2" key="1">
    <citation type="submission" date="2023-05" db="EMBL/GenBank/DDBJ databases">
        <title>B98-5 Cell Line De Novo Hybrid Assembly: An Optical Mapping Approach.</title>
        <authorList>
            <person name="Kananen K."/>
            <person name="Auerbach J.A."/>
            <person name="Kautto E."/>
            <person name="Blachly J.S."/>
        </authorList>
    </citation>
    <scope>NUCLEOTIDE SEQUENCE [LARGE SCALE GENOMIC DNA]</scope>
    <source>
        <strain evidence="1">B95-8</strain>
        <tissue evidence="1">Cell line</tissue>
    </source>
</reference>
<name>A0ABQ9TMT8_SAGOE</name>
<feature type="non-terminal residue" evidence="1">
    <location>
        <position position="1"/>
    </location>
</feature>
<proteinExistence type="predicted"/>
<organism evidence="1 2">
    <name type="scientific">Saguinus oedipus</name>
    <name type="common">Cotton-top tamarin</name>
    <name type="synonym">Oedipomidas oedipus</name>
    <dbReference type="NCBI Taxonomy" id="9490"/>
    <lineage>
        <taxon>Eukaryota</taxon>
        <taxon>Metazoa</taxon>
        <taxon>Chordata</taxon>
        <taxon>Craniata</taxon>
        <taxon>Vertebrata</taxon>
        <taxon>Euteleostomi</taxon>
        <taxon>Mammalia</taxon>
        <taxon>Eutheria</taxon>
        <taxon>Euarchontoglires</taxon>
        <taxon>Primates</taxon>
        <taxon>Haplorrhini</taxon>
        <taxon>Platyrrhini</taxon>
        <taxon>Cebidae</taxon>
        <taxon>Callitrichinae</taxon>
        <taxon>Saguinus</taxon>
    </lineage>
</organism>
<dbReference type="EMBL" id="JASSZA010000020">
    <property type="protein sequence ID" value="KAK2085986.1"/>
    <property type="molecule type" value="Genomic_DNA"/>
</dbReference>
<evidence type="ECO:0000313" key="1">
    <source>
        <dbReference type="EMBL" id="KAK2085986.1"/>
    </source>
</evidence>
<keyword evidence="2" id="KW-1185">Reference proteome</keyword>
<sequence length="51" mass="5558">GETAPVPNGDTEIAHKAAMNALQMTRAYQDLKLRLFPSRILVSLQQTPHAG</sequence>